<dbReference type="InterPro" id="IPR011711">
    <property type="entry name" value="GntR_C"/>
</dbReference>
<evidence type="ECO:0000256" key="1">
    <source>
        <dbReference type="ARBA" id="ARBA00022491"/>
    </source>
</evidence>
<dbReference type="GO" id="GO:0003700">
    <property type="term" value="F:DNA-binding transcription factor activity"/>
    <property type="evidence" value="ECO:0007669"/>
    <property type="project" value="InterPro"/>
</dbReference>
<dbReference type="SMART" id="SM00345">
    <property type="entry name" value="HTH_GNTR"/>
    <property type="match status" value="1"/>
</dbReference>
<reference evidence="8" key="1">
    <citation type="submission" date="2021-01" db="EMBL/GenBank/DDBJ databases">
        <authorList>
            <person name="Corre E."/>
            <person name="Pelletier E."/>
            <person name="Niang G."/>
            <person name="Scheremetjew M."/>
            <person name="Finn R."/>
            <person name="Kale V."/>
            <person name="Holt S."/>
            <person name="Cochrane G."/>
            <person name="Meng A."/>
            <person name="Brown T."/>
            <person name="Cohen L."/>
        </authorList>
    </citation>
    <scope>NUCLEOTIDE SEQUENCE</scope>
    <source>
        <strain evidence="8">CCMP644</strain>
    </source>
</reference>
<dbReference type="InterPro" id="IPR008920">
    <property type="entry name" value="TF_FadR/GntR_C"/>
</dbReference>
<evidence type="ECO:0000259" key="7">
    <source>
        <dbReference type="PROSITE" id="PS50949"/>
    </source>
</evidence>
<dbReference type="PRINTS" id="PR00035">
    <property type="entry name" value="HTHGNTR"/>
</dbReference>
<keyword evidence="2" id="KW-0805">Transcription regulation</keyword>
<name>A0A7S1H0H8_HEMAN</name>
<dbReference type="AlphaFoldDB" id="A0A7S1H0H8"/>
<organism evidence="8">
    <name type="scientific">Hemiselmis andersenii</name>
    <name type="common">Cryptophyte alga</name>
    <dbReference type="NCBI Taxonomy" id="464988"/>
    <lineage>
        <taxon>Eukaryota</taxon>
        <taxon>Cryptophyceae</taxon>
        <taxon>Cryptomonadales</taxon>
        <taxon>Hemiselmidaceae</taxon>
        <taxon>Hemiselmis</taxon>
    </lineage>
</organism>
<dbReference type="InterPro" id="IPR036390">
    <property type="entry name" value="WH_DNA-bd_sf"/>
</dbReference>
<gene>
    <name evidence="8" type="ORF">HAND00432_LOCUS12856</name>
</gene>
<keyword evidence="3" id="KW-0238">DNA-binding</keyword>
<dbReference type="PANTHER" id="PTHR43537">
    <property type="entry name" value="TRANSCRIPTIONAL REGULATOR, GNTR FAMILY"/>
    <property type="match status" value="1"/>
</dbReference>
<dbReference type="CDD" id="cd07377">
    <property type="entry name" value="WHTH_GntR"/>
    <property type="match status" value="1"/>
</dbReference>
<dbReference type="Gene3D" id="1.20.120.530">
    <property type="entry name" value="GntR ligand-binding domain-like"/>
    <property type="match status" value="1"/>
</dbReference>
<dbReference type="GO" id="GO:0003677">
    <property type="term" value="F:DNA binding"/>
    <property type="evidence" value="ECO:0007669"/>
    <property type="project" value="UniProtKB-KW"/>
</dbReference>
<dbReference type="Pfam" id="PF00392">
    <property type="entry name" value="GntR"/>
    <property type="match status" value="1"/>
</dbReference>
<dbReference type="InterPro" id="IPR000524">
    <property type="entry name" value="Tscrpt_reg_HTH_GntR"/>
</dbReference>
<dbReference type="Gene3D" id="1.10.10.10">
    <property type="entry name" value="Winged helix-like DNA-binding domain superfamily/Winged helix DNA-binding domain"/>
    <property type="match status" value="1"/>
</dbReference>
<sequence>MQKAVPFSAVAHPRRQRLSDTITSQIEQLIVDGTLKPGDTLPSERDLSTQLGVSRPSLREALLILESRGLLQARRGGGFGVTDITAPTLTDPLVHLLQRHPAAVDDILELRHGLECVAAYFAAMRATDADAKRLSDLAAAMKRRRSVRNPLEDADLDVDFHMAIAETSKNLALVHVMRGIFNLMRINMLRAREALHHDHDNVILLDDQHGEIVKAIVARDRGR</sequence>
<dbReference type="InterPro" id="IPR036388">
    <property type="entry name" value="WH-like_DNA-bd_sf"/>
</dbReference>
<evidence type="ECO:0000256" key="5">
    <source>
        <dbReference type="ARBA" id="ARBA00037357"/>
    </source>
</evidence>
<comment type="function">
    <text evidence="5">Transcriptional repressor for the pyruvate dehydrogenase complex genes aceEF and lpd.</text>
</comment>
<evidence type="ECO:0000256" key="2">
    <source>
        <dbReference type="ARBA" id="ARBA00023015"/>
    </source>
</evidence>
<dbReference type="PROSITE" id="PS50949">
    <property type="entry name" value="HTH_GNTR"/>
    <property type="match status" value="1"/>
</dbReference>
<evidence type="ECO:0000313" key="8">
    <source>
        <dbReference type="EMBL" id="CAD8958317.1"/>
    </source>
</evidence>
<evidence type="ECO:0000256" key="6">
    <source>
        <dbReference type="ARBA" id="ARBA00039592"/>
    </source>
</evidence>
<protein>
    <recommendedName>
        <fullName evidence="6">Pyruvate dehydrogenase complex repressor</fullName>
    </recommendedName>
</protein>
<dbReference type="EMBL" id="HBFX01021157">
    <property type="protein sequence ID" value="CAD8958317.1"/>
    <property type="molecule type" value="Transcribed_RNA"/>
</dbReference>
<dbReference type="SUPFAM" id="SSF46785">
    <property type="entry name" value="Winged helix' DNA-binding domain"/>
    <property type="match status" value="1"/>
</dbReference>
<dbReference type="PANTHER" id="PTHR43537:SF34">
    <property type="entry name" value="PYRUVATE DEHYDROGENASE COMPLEX REPRESSOR"/>
    <property type="match status" value="1"/>
</dbReference>
<evidence type="ECO:0000256" key="4">
    <source>
        <dbReference type="ARBA" id="ARBA00023163"/>
    </source>
</evidence>
<keyword evidence="4" id="KW-0804">Transcription</keyword>
<keyword evidence="1" id="KW-0678">Repressor</keyword>
<proteinExistence type="predicted"/>
<dbReference type="Pfam" id="PF07729">
    <property type="entry name" value="FCD"/>
    <property type="match status" value="1"/>
</dbReference>
<feature type="domain" description="HTH gntR-type" evidence="7">
    <location>
        <begin position="16"/>
        <end position="84"/>
    </location>
</feature>
<dbReference type="SUPFAM" id="SSF48008">
    <property type="entry name" value="GntR ligand-binding domain-like"/>
    <property type="match status" value="1"/>
</dbReference>
<dbReference type="SMART" id="SM00895">
    <property type="entry name" value="FCD"/>
    <property type="match status" value="1"/>
</dbReference>
<evidence type="ECO:0000256" key="3">
    <source>
        <dbReference type="ARBA" id="ARBA00023125"/>
    </source>
</evidence>
<accession>A0A7S1H0H8</accession>